<evidence type="ECO:0000313" key="1">
    <source>
        <dbReference type="EMBL" id="TXI28349.1"/>
    </source>
</evidence>
<name>A0A5C7VTG7_9PROT</name>
<protein>
    <submittedName>
        <fullName evidence="1">Uncharacterized protein</fullName>
    </submittedName>
</protein>
<reference evidence="1 2" key="1">
    <citation type="submission" date="2018-09" db="EMBL/GenBank/DDBJ databases">
        <title>Metagenome Assembled Genomes from an Advanced Water Purification Facility.</title>
        <authorList>
            <person name="Stamps B.W."/>
            <person name="Spear J.R."/>
        </authorList>
    </citation>
    <scope>NUCLEOTIDE SEQUENCE [LARGE SCALE GENOMIC DNA]</scope>
    <source>
        <strain evidence="1">Bin_54_1</strain>
    </source>
</reference>
<comment type="caution">
    <text evidence="1">The sequence shown here is derived from an EMBL/GenBank/DDBJ whole genome shotgun (WGS) entry which is preliminary data.</text>
</comment>
<dbReference type="Proteomes" id="UP000321055">
    <property type="component" value="Unassembled WGS sequence"/>
</dbReference>
<sequence>MKEDEFHLAWPDEIKVNVTITWTKPAPHDLLFSGGLDEDDTAYFYSIVGRVDREWWPFYIGMTHAQSAAKRNQQVDHQERLKLLKKKNKGQDFSITLGTPTFPKGTRVTSSLIGKIEGLLIYSNWNDLMVNKKKTQGFSSNQSIYISNTGWAEHLEKEVAYGVFYREA</sequence>
<gene>
    <name evidence="1" type="ORF">E6Q60_07580</name>
</gene>
<accession>A0A5C7VTG7</accession>
<dbReference type="EMBL" id="SSFX01000053">
    <property type="protein sequence ID" value="TXI28349.1"/>
    <property type="molecule type" value="Genomic_DNA"/>
</dbReference>
<evidence type="ECO:0000313" key="2">
    <source>
        <dbReference type="Proteomes" id="UP000321055"/>
    </source>
</evidence>
<organism evidence="1 2">
    <name type="scientific">Nitrosomonas oligotropha</name>
    <dbReference type="NCBI Taxonomy" id="42354"/>
    <lineage>
        <taxon>Bacteria</taxon>
        <taxon>Pseudomonadati</taxon>
        <taxon>Pseudomonadota</taxon>
        <taxon>Betaproteobacteria</taxon>
        <taxon>Nitrosomonadales</taxon>
        <taxon>Nitrosomonadaceae</taxon>
        <taxon>Nitrosomonas</taxon>
    </lineage>
</organism>
<dbReference type="AlphaFoldDB" id="A0A5C7VTG7"/>
<proteinExistence type="predicted"/>